<gene>
    <name evidence="1" type="ORF">SYN_02612</name>
</gene>
<accession>Q2LPX8</accession>
<protein>
    <submittedName>
        <fullName evidence="1">Hypothetical cytosolic protein</fullName>
    </submittedName>
</protein>
<dbReference type="AlphaFoldDB" id="Q2LPX8"/>
<dbReference type="RefSeq" id="WP_011416371.1">
    <property type="nucleotide sequence ID" value="NC_007759.1"/>
</dbReference>
<dbReference type="HOGENOM" id="CLU_065574_0_1_7"/>
<dbReference type="Pfam" id="PF07313">
    <property type="entry name" value="AmiA-like"/>
    <property type="match status" value="1"/>
</dbReference>
<evidence type="ECO:0000313" key="2">
    <source>
        <dbReference type="Proteomes" id="UP000001933"/>
    </source>
</evidence>
<dbReference type="InParanoid" id="Q2LPX8"/>
<dbReference type="eggNOG" id="COG0657">
    <property type="taxonomic scope" value="Bacteria"/>
</dbReference>
<dbReference type="InterPro" id="IPR038765">
    <property type="entry name" value="Papain-like_cys_pep_sf"/>
</dbReference>
<dbReference type="KEGG" id="sat:SYN_02612"/>
<dbReference type="EMBL" id="CP000252">
    <property type="protein sequence ID" value="ABC76337.1"/>
    <property type="molecule type" value="Genomic_DNA"/>
</dbReference>
<dbReference type="Proteomes" id="UP000001933">
    <property type="component" value="Chromosome"/>
</dbReference>
<dbReference type="SUPFAM" id="SSF54001">
    <property type="entry name" value="Cysteine proteinases"/>
    <property type="match status" value="1"/>
</dbReference>
<name>Q2LPX8_SYNAS</name>
<dbReference type="Gene3D" id="2.30.260.10">
    <property type="entry name" value="putative xylanase like domain"/>
    <property type="match status" value="1"/>
</dbReference>
<organism evidence="1 2">
    <name type="scientific">Syntrophus aciditrophicus (strain SB)</name>
    <dbReference type="NCBI Taxonomy" id="56780"/>
    <lineage>
        <taxon>Bacteria</taxon>
        <taxon>Pseudomonadati</taxon>
        <taxon>Thermodesulfobacteriota</taxon>
        <taxon>Syntrophia</taxon>
        <taxon>Syntrophales</taxon>
        <taxon>Syntrophaceae</taxon>
        <taxon>Syntrophus</taxon>
    </lineage>
</organism>
<dbReference type="STRING" id="56780.SYN_02612"/>
<reference evidence="1 2" key="1">
    <citation type="journal article" date="2007" name="Proc. Natl. Acad. Sci. U.S.A.">
        <title>The genome of Syntrophus aciditrophicus: life at the thermodynamic limit of microbial growth.</title>
        <authorList>
            <person name="McInerney M.J."/>
            <person name="Rohlin L."/>
            <person name="Mouttaki H."/>
            <person name="Kim U."/>
            <person name="Krupp R.S."/>
            <person name="Rios-Hernandez L."/>
            <person name="Sieber J."/>
            <person name="Struchtemeyer C.G."/>
            <person name="Bhattacharyya A."/>
            <person name="Campbell J.W."/>
            <person name="Gunsalus R.P."/>
        </authorList>
    </citation>
    <scope>NUCLEOTIDE SEQUENCE [LARGE SCALE GENOMIC DNA]</scope>
    <source>
        <strain evidence="1 2">SB</strain>
    </source>
</reference>
<proteinExistence type="predicted"/>
<sequence length="270" mass="30102">MNPSEENEQAILHTPEDIRIFREIAGMPVRGGGCDFSSGAGIAAAGLAFLGRPYGAHTLEGEGPERLVINLRELDCFTLVENAVVLERLFRTGATGFPDYAATLRRLRYRNGILDGFASRLHYFSDWLFDAGAKGFLRDVTADLGGQWLVKSISYMTDHPERYPALEDEETFLRLREIEGRLSARPLVFLPREKLRRVEDRFQDGDILAITTGKGGMDVVHAGIALRLRRRVHFLHASSLAGKVLISPETLYGYLMKKKGRTGVIVARVV</sequence>
<dbReference type="Gene3D" id="1.10.3670.10">
    <property type="entry name" value="Putative xylanase like domain"/>
    <property type="match status" value="1"/>
</dbReference>
<dbReference type="InterPro" id="IPR010846">
    <property type="entry name" value="AmiA-like"/>
</dbReference>
<dbReference type="OrthoDB" id="9796191at2"/>
<keyword evidence="2" id="KW-1185">Reference proteome</keyword>
<evidence type="ECO:0000313" key="1">
    <source>
        <dbReference type="EMBL" id="ABC76337.1"/>
    </source>
</evidence>